<comment type="similarity">
    <text evidence="1">Belongs to the methyltransferase superfamily. L-isoaspartyl/D-aspartyl protein methyltransferase family.</text>
</comment>
<dbReference type="Proteomes" id="UP000054408">
    <property type="component" value="Unassembled WGS sequence"/>
</dbReference>
<dbReference type="SUPFAM" id="SSF53335">
    <property type="entry name" value="S-adenosyl-L-methionine-dependent methyltransferases"/>
    <property type="match status" value="1"/>
</dbReference>
<keyword evidence="3" id="KW-0808">Transferase</keyword>
<proteinExistence type="inferred from homology"/>
<dbReference type="InterPro" id="IPR000682">
    <property type="entry name" value="PCMT"/>
</dbReference>
<protein>
    <submittedName>
        <fullName evidence="3">Protein-L-isoaspartate O-methyltransferase domain-containing protein 2</fullName>
    </submittedName>
</protein>
<dbReference type="GeneID" id="25567790"/>
<dbReference type="OrthoDB" id="10257972at2759"/>
<dbReference type="GO" id="GO:0032259">
    <property type="term" value="P:methylation"/>
    <property type="evidence" value="ECO:0007669"/>
    <property type="project" value="UniProtKB-KW"/>
</dbReference>
<dbReference type="eggNOG" id="KOG1661">
    <property type="taxonomic scope" value="Eukaryota"/>
</dbReference>
<evidence type="ECO:0000313" key="3">
    <source>
        <dbReference type="EMBL" id="KNC53214.1"/>
    </source>
</evidence>
<dbReference type="InterPro" id="IPR029063">
    <property type="entry name" value="SAM-dependent_MTases_sf"/>
</dbReference>
<evidence type="ECO:0000313" key="4">
    <source>
        <dbReference type="Proteomes" id="UP000054408"/>
    </source>
</evidence>
<dbReference type="RefSeq" id="XP_013754683.1">
    <property type="nucleotide sequence ID" value="XM_013899229.1"/>
</dbReference>
<gene>
    <name evidence="3" type="ORF">AMSG_09300</name>
</gene>
<feature type="region of interest" description="Disordered" evidence="2">
    <location>
        <begin position="46"/>
        <end position="135"/>
    </location>
</feature>
<sequence length="487" mass="51427">MGNILHGYPSQDELLDSIHTSRPVRSATVYAFRCIDKRFFQYFPPKPPTTSAPDEVTHVPDIDDGSSSSGDDDLPPPPYLPLTAAPQGIDSASDDDSLLSQSSDSDSDSDADSEAGTDPAPMASALPMAGPPSLPIQVERSTSLYELLRASSSNESEGSYLAEPWSQLLPGGGRLHHSAVSIYMDVVDALELCPGETFLNIGSGSGYLSTVASILLGPTGCSLGVELDEAALEWAKARTDELFSSPWINTARMRQPHFFRGDALSLASDTLRFDAIYVGSGIASDAHIRAFYALLKPGGRLVVPYQANVIRLHHTPAGAETTVVTPGTIFAPVVDDGSEVLPDGTDPMAEIETTLAARMLPSLFVLAADALRSQWMLDDGIVVGDDLALTYTPPLERLRALIGIVPMDTLEFLNGGVPLDIATCAYPGCLKRFAADPLPTSTSASSATLSSSASSSASMTSSLSALRCCCLDHANRLEVESLSSESG</sequence>
<evidence type="ECO:0000256" key="2">
    <source>
        <dbReference type="SAM" id="MobiDB-lite"/>
    </source>
</evidence>
<dbReference type="GO" id="GO:0004719">
    <property type="term" value="F:protein-L-isoaspartate (D-aspartate) O-methyltransferase activity"/>
    <property type="evidence" value="ECO:0007669"/>
    <property type="project" value="InterPro"/>
</dbReference>
<accession>A0A0L0DLM6</accession>
<dbReference type="Gene3D" id="3.40.50.150">
    <property type="entry name" value="Vaccinia Virus protein VP39"/>
    <property type="match status" value="1"/>
</dbReference>
<dbReference type="EMBL" id="GL349479">
    <property type="protein sequence ID" value="KNC53214.1"/>
    <property type="molecule type" value="Genomic_DNA"/>
</dbReference>
<dbReference type="AlphaFoldDB" id="A0A0L0DLM6"/>
<organism evidence="3 4">
    <name type="scientific">Thecamonas trahens ATCC 50062</name>
    <dbReference type="NCBI Taxonomy" id="461836"/>
    <lineage>
        <taxon>Eukaryota</taxon>
        <taxon>Apusozoa</taxon>
        <taxon>Apusomonadida</taxon>
        <taxon>Apusomonadidae</taxon>
        <taxon>Thecamonas</taxon>
    </lineage>
</organism>
<dbReference type="PANTHER" id="PTHR11579:SF9">
    <property type="entry name" value="PROTEIN-L-ISOASPARTATE O-METHYLTRANSFERASE"/>
    <property type="match status" value="1"/>
</dbReference>
<name>A0A0L0DLM6_THETB</name>
<dbReference type="Pfam" id="PF01135">
    <property type="entry name" value="PCMT"/>
    <property type="match status" value="1"/>
</dbReference>
<keyword evidence="4" id="KW-1185">Reference proteome</keyword>
<keyword evidence="3" id="KW-0489">Methyltransferase</keyword>
<reference evidence="3 4" key="1">
    <citation type="submission" date="2010-05" db="EMBL/GenBank/DDBJ databases">
        <title>The Genome Sequence of Thecamonas trahens ATCC 50062.</title>
        <authorList>
            <consortium name="The Broad Institute Genome Sequencing Platform"/>
            <person name="Russ C."/>
            <person name="Cuomo C."/>
            <person name="Shea T."/>
            <person name="Young S.K."/>
            <person name="Zeng Q."/>
            <person name="Koehrsen M."/>
            <person name="Haas B."/>
            <person name="Borodovsky M."/>
            <person name="Guigo R."/>
            <person name="Alvarado L."/>
            <person name="Berlin A."/>
            <person name="Bochicchio J."/>
            <person name="Borenstein D."/>
            <person name="Chapman S."/>
            <person name="Chen Z."/>
            <person name="Freedman E."/>
            <person name="Gellesch M."/>
            <person name="Goldberg J."/>
            <person name="Griggs A."/>
            <person name="Gujja S."/>
            <person name="Heilman E."/>
            <person name="Heiman D."/>
            <person name="Hepburn T."/>
            <person name="Howarth C."/>
            <person name="Jen D."/>
            <person name="Larson L."/>
            <person name="Mehta T."/>
            <person name="Park D."/>
            <person name="Pearson M."/>
            <person name="Roberts A."/>
            <person name="Saif S."/>
            <person name="Shenoy N."/>
            <person name="Sisk P."/>
            <person name="Stolte C."/>
            <person name="Sykes S."/>
            <person name="Thomson T."/>
            <person name="Walk T."/>
            <person name="White J."/>
            <person name="Yandava C."/>
            <person name="Burger G."/>
            <person name="Gray M.W."/>
            <person name="Holland P.W.H."/>
            <person name="King N."/>
            <person name="Lang F.B.F."/>
            <person name="Roger A.J."/>
            <person name="Ruiz-Trillo I."/>
            <person name="Lander E."/>
            <person name="Nusbaum C."/>
        </authorList>
    </citation>
    <scope>NUCLEOTIDE SEQUENCE [LARGE SCALE GENOMIC DNA]</scope>
    <source>
        <strain evidence="3 4">ATCC 50062</strain>
    </source>
</reference>
<dbReference type="OMA" id="XATISAP"/>
<dbReference type="GO" id="GO:0005737">
    <property type="term" value="C:cytoplasm"/>
    <property type="evidence" value="ECO:0007669"/>
    <property type="project" value="TreeGrafter"/>
</dbReference>
<evidence type="ECO:0000256" key="1">
    <source>
        <dbReference type="ARBA" id="ARBA00005369"/>
    </source>
</evidence>
<feature type="compositionally biased region" description="Acidic residues" evidence="2">
    <location>
        <begin position="105"/>
        <end position="115"/>
    </location>
</feature>
<dbReference type="PANTHER" id="PTHR11579">
    <property type="entry name" value="PROTEIN-L-ISOASPARTATE O-METHYLTRANSFERASE"/>
    <property type="match status" value="1"/>
</dbReference>
<dbReference type="CDD" id="cd02440">
    <property type="entry name" value="AdoMet_MTases"/>
    <property type="match status" value="1"/>
</dbReference>